<dbReference type="EMBL" id="JAAXOQ010000018">
    <property type="protein sequence ID" value="NKY19475.1"/>
    <property type="molecule type" value="Genomic_DNA"/>
</dbReference>
<evidence type="ECO:0000256" key="1">
    <source>
        <dbReference type="SAM" id="MobiDB-lite"/>
    </source>
</evidence>
<keyword evidence="4" id="KW-1185">Reference proteome</keyword>
<reference evidence="3 4" key="1">
    <citation type="submission" date="2020-04" db="EMBL/GenBank/DDBJ databases">
        <title>MicrobeNet Type strains.</title>
        <authorList>
            <person name="Nicholson A.C."/>
        </authorList>
    </citation>
    <scope>NUCLEOTIDE SEQUENCE [LARGE SCALE GENOMIC DNA]</scope>
    <source>
        <strain evidence="3 4">DSM 44113</strain>
    </source>
</reference>
<dbReference type="RefSeq" id="WP_168546470.1">
    <property type="nucleotide sequence ID" value="NZ_BAAAKS010000019.1"/>
</dbReference>
<evidence type="ECO:0000313" key="4">
    <source>
        <dbReference type="Proteomes" id="UP000582646"/>
    </source>
</evidence>
<evidence type="ECO:0000313" key="3">
    <source>
        <dbReference type="EMBL" id="NKY19475.1"/>
    </source>
</evidence>
<name>A0A846X4I3_9ACTN</name>
<feature type="domain" description="Bacterial mobilisation" evidence="2">
    <location>
        <begin position="88"/>
        <end position="127"/>
    </location>
</feature>
<comment type="caution">
    <text evidence="3">The sequence shown here is derived from an EMBL/GenBank/DDBJ whole genome shotgun (WGS) entry which is preliminary data.</text>
</comment>
<gene>
    <name evidence="3" type="ORF">HF999_14000</name>
</gene>
<dbReference type="Proteomes" id="UP000582646">
    <property type="component" value="Unassembled WGS sequence"/>
</dbReference>
<evidence type="ECO:0000259" key="2">
    <source>
        <dbReference type="Pfam" id="PF05713"/>
    </source>
</evidence>
<organism evidence="3 4">
    <name type="scientific">Tsukamurella spumae</name>
    <dbReference type="NCBI Taxonomy" id="44753"/>
    <lineage>
        <taxon>Bacteria</taxon>
        <taxon>Bacillati</taxon>
        <taxon>Actinomycetota</taxon>
        <taxon>Actinomycetes</taxon>
        <taxon>Mycobacteriales</taxon>
        <taxon>Tsukamurellaceae</taxon>
        <taxon>Tsukamurella</taxon>
    </lineage>
</organism>
<dbReference type="InterPro" id="IPR008687">
    <property type="entry name" value="MobC"/>
</dbReference>
<proteinExistence type="predicted"/>
<accession>A0A846X4I3</accession>
<protein>
    <submittedName>
        <fullName evidence="3">MobC family plasmid mobilization relaxosome protein</fullName>
    </submittedName>
</protein>
<feature type="compositionally biased region" description="Basic and acidic residues" evidence="1">
    <location>
        <begin position="17"/>
        <end position="33"/>
    </location>
</feature>
<sequence length="138" mass="15307">MEGEVSKASVFRRRRKNAPDGPREDRIVLKTTPEENRALRARAAQLGKSVQWMLMNAVNAPQAMAAAVPLEERRQAFAELTAHKNYLAAMSNNINQIAVHANAEQFVPPNLEPALAAIVAMQRRLDEAFDRSYGRLGG</sequence>
<dbReference type="AlphaFoldDB" id="A0A846X4I3"/>
<feature type="region of interest" description="Disordered" evidence="1">
    <location>
        <begin position="1"/>
        <end position="33"/>
    </location>
</feature>
<dbReference type="Pfam" id="PF05713">
    <property type="entry name" value="MobC"/>
    <property type="match status" value="1"/>
</dbReference>